<dbReference type="PANTHER" id="PTHR35790:SF4">
    <property type="entry name" value="HTH-TYPE TRANSCRIPTIONAL REGULATOR PCHR"/>
    <property type="match status" value="1"/>
</dbReference>
<dbReference type="PANTHER" id="PTHR35790">
    <property type="entry name" value="HTH-TYPE TRANSCRIPTIONAL REGULATOR PCHR"/>
    <property type="match status" value="1"/>
</dbReference>
<keyword evidence="6" id="KW-1185">Reference proteome</keyword>
<feature type="domain" description="HTH marR-type" evidence="4">
    <location>
        <begin position="13"/>
        <end position="154"/>
    </location>
</feature>
<dbReference type="InterPro" id="IPR000835">
    <property type="entry name" value="HTH_MarR-typ"/>
</dbReference>
<dbReference type="InterPro" id="IPR036388">
    <property type="entry name" value="WH-like_DNA-bd_sf"/>
</dbReference>
<dbReference type="SMART" id="SM00347">
    <property type="entry name" value="HTH_MARR"/>
    <property type="match status" value="1"/>
</dbReference>
<dbReference type="PRINTS" id="PR00598">
    <property type="entry name" value="HTHMARR"/>
</dbReference>
<sequence length="171" mass="18981">MPQPTNDKKAHPKDRVTIQLDRYVPALLTWISNKLSRGASVLYLENFGVGIETWRCLVLLAAGEPISAQTISQTIGLDKASVSRCFKRMLSDGLIELKDDAFDKRSKLATITAKGQQLHNQIMAVALVREQALLKDLTEAEVETLLVLLNKMHKNLPSVEAASQQFVQQQG</sequence>
<evidence type="ECO:0000313" key="5">
    <source>
        <dbReference type="EMBL" id="GAA4934497.1"/>
    </source>
</evidence>
<evidence type="ECO:0000259" key="4">
    <source>
        <dbReference type="PROSITE" id="PS50995"/>
    </source>
</evidence>
<keyword evidence="2" id="KW-0238">DNA-binding</keyword>
<evidence type="ECO:0000256" key="1">
    <source>
        <dbReference type="ARBA" id="ARBA00023015"/>
    </source>
</evidence>
<reference evidence="6" key="1">
    <citation type="journal article" date="2019" name="Int. J. Syst. Evol. Microbiol.">
        <title>The Global Catalogue of Microorganisms (GCM) 10K type strain sequencing project: providing services to taxonomists for standard genome sequencing and annotation.</title>
        <authorList>
            <consortium name="The Broad Institute Genomics Platform"/>
            <consortium name="The Broad Institute Genome Sequencing Center for Infectious Disease"/>
            <person name="Wu L."/>
            <person name="Ma J."/>
        </authorList>
    </citation>
    <scope>NUCLEOTIDE SEQUENCE [LARGE SCALE GENOMIC DNA]</scope>
    <source>
        <strain evidence="6">JCM 19134</strain>
    </source>
</reference>
<dbReference type="GO" id="GO:0003677">
    <property type="term" value="F:DNA binding"/>
    <property type="evidence" value="ECO:0007669"/>
    <property type="project" value="UniProtKB-KW"/>
</dbReference>
<organism evidence="5 6">
    <name type="scientific">Halioxenophilus aromaticivorans</name>
    <dbReference type="NCBI Taxonomy" id="1306992"/>
    <lineage>
        <taxon>Bacteria</taxon>
        <taxon>Pseudomonadati</taxon>
        <taxon>Pseudomonadota</taxon>
        <taxon>Gammaproteobacteria</taxon>
        <taxon>Alteromonadales</taxon>
        <taxon>Alteromonadaceae</taxon>
        <taxon>Halioxenophilus</taxon>
    </lineage>
</organism>
<name>A0AAV3TYX4_9ALTE</name>
<dbReference type="RefSeq" id="WP_345417788.1">
    <property type="nucleotide sequence ID" value="NZ_AP031496.1"/>
</dbReference>
<evidence type="ECO:0000256" key="3">
    <source>
        <dbReference type="ARBA" id="ARBA00023163"/>
    </source>
</evidence>
<dbReference type="InterPro" id="IPR052067">
    <property type="entry name" value="Metal_resp_HTH_trans_reg"/>
</dbReference>
<dbReference type="Proteomes" id="UP001409585">
    <property type="component" value="Unassembled WGS sequence"/>
</dbReference>
<dbReference type="SUPFAM" id="SSF46785">
    <property type="entry name" value="Winged helix' DNA-binding domain"/>
    <property type="match status" value="1"/>
</dbReference>
<comment type="caution">
    <text evidence="5">The sequence shown here is derived from an EMBL/GenBank/DDBJ whole genome shotgun (WGS) entry which is preliminary data.</text>
</comment>
<dbReference type="PROSITE" id="PS01117">
    <property type="entry name" value="HTH_MARR_1"/>
    <property type="match status" value="1"/>
</dbReference>
<evidence type="ECO:0000256" key="2">
    <source>
        <dbReference type="ARBA" id="ARBA00023125"/>
    </source>
</evidence>
<dbReference type="InterPro" id="IPR036390">
    <property type="entry name" value="WH_DNA-bd_sf"/>
</dbReference>
<keyword evidence="3" id="KW-0804">Transcription</keyword>
<evidence type="ECO:0000313" key="6">
    <source>
        <dbReference type="Proteomes" id="UP001409585"/>
    </source>
</evidence>
<accession>A0AAV3TYX4</accession>
<dbReference type="Gene3D" id="1.10.10.10">
    <property type="entry name" value="Winged helix-like DNA-binding domain superfamily/Winged helix DNA-binding domain"/>
    <property type="match status" value="1"/>
</dbReference>
<dbReference type="InterPro" id="IPR023187">
    <property type="entry name" value="Tscrpt_reg_MarR-type_CS"/>
</dbReference>
<dbReference type="PROSITE" id="PS50995">
    <property type="entry name" value="HTH_MARR_2"/>
    <property type="match status" value="1"/>
</dbReference>
<dbReference type="AlphaFoldDB" id="A0AAV3TYX4"/>
<keyword evidence="1" id="KW-0805">Transcription regulation</keyword>
<dbReference type="EMBL" id="BAABLX010000007">
    <property type="protein sequence ID" value="GAA4934497.1"/>
    <property type="molecule type" value="Genomic_DNA"/>
</dbReference>
<gene>
    <name evidence="5" type="ORF">GCM10025791_09240</name>
</gene>
<dbReference type="GO" id="GO:0003700">
    <property type="term" value="F:DNA-binding transcription factor activity"/>
    <property type="evidence" value="ECO:0007669"/>
    <property type="project" value="InterPro"/>
</dbReference>
<protein>
    <submittedName>
        <fullName evidence="5">MarR family transcriptional regulator</fullName>
    </submittedName>
</protein>
<proteinExistence type="predicted"/>
<dbReference type="Pfam" id="PF12802">
    <property type="entry name" value="MarR_2"/>
    <property type="match status" value="1"/>
</dbReference>